<dbReference type="InterPro" id="IPR009057">
    <property type="entry name" value="Homeodomain-like_sf"/>
</dbReference>
<dbReference type="GO" id="GO:0006313">
    <property type="term" value="P:DNA transposition"/>
    <property type="evidence" value="ECO:0007669"/>
    <property type="project" value="InterPro"/>
</dbReference>
<dbReference type="InterPro" id="IPR003220">
    <property type="entry name" value="InsA_N_dom_Znf"/>
</dbReference>
<feature type="domain" description="InsA N-terminal zinc ribbon" evidence="1">
    <location>
        <begin position="3"/>
        <end position="31"/>
    </location>
</feature>
<dbReference type="Gene3D" id="1.10.10.60">
    <property type="entry name" value="Homeodomain-like"/>
    <property type="match status" value="1"/>
</dbReference>
<keyword evidence="4" id="KW-1185">Reference proteome</keyword>
<dbReference type="PANTHER" id="PTHR33293">
    <property type="entry name" value="INSERTION ELEMENT IS1 1 PROTEIN INSB-RELATED"/>
    <property type="match status" value="1"/>
</dbReference>
<protein>
    <submittedName>
        <fullName evidence="3">IS1 family transposase</fullName>
    </submittedName>
</protein>
<dbReference type="Proteomes" id="UP000501128">
    <property type="component" value="Chromosome"/>
</dbReference>
<gene>
    <name evidence="3" type="ORF">HH216_15280</name>
</gene>
<evidence type="ECO:0000259" key="2">
    <source>
        <dbReference type="Pfam" id="PF06056"/>
    </source>
</evidence>
<dbReference type="InterPro" id="IPR051354">
    <property type="entry name" value="Transposase_27_IS1"/>
</dbReference>
<dbReference type="EMBL" id="CP051677">
    <property type="protein sequence ID" value="QJD81384.1"/>
    <property type="molecule type" value="Genomic_DNA"/>
</dbReference>
<proteinExistence type="predicted"/>
<accession>A0A7L5DS98</accession>
<dbReference type="AlphaFoldDB" id="A0A7L5DS98"/>
<reference evidence="3 4" key="1">
    <citation type="submission" date="2020-04" db="EMBL/GenBank/DDBJ databases">
        <title>Genome sequencing of novel species.</title>
        <authorList>
            <person name="Heo J."/>
            <person name="Kim S.-J."/>
            <person name="Kim J.-S."/>
            <person name="Hong S.-B."/>
            <person name="Kwon S.-W."/>
        </authorList>
    </citation>
    <scope>NUCLEOTIDE SEQUENCE [LARGE SCALE GENOMIC DNA]</scope>
    <source>
        <strain evidence="3 4">CJU-R4</strain>
    </source>
</reference>
<dbReference type="PANTHER" id="PTHR33293:SF2">
    <property type="entry name" value="TRANSPOSASE"/>
    <property type="match status" value="1"/>
</dbReference>
<sequence length="140" mass="16263">MPSLKCPKCDATEAVRNGIVGGRQRYRCKNCDYNYTVDKVGKGINTYYVIKALQLYIEGVSLREIERLLGVSHVSVMNWVKKYQIRVPEKNTYHPTYKILSHTELAAYFSERENVMGAGMIVTELGDKFMLIKWERFRDD</sequence>
<dbReference type="InterPro" id="IPR010332">
    <property type="entry name" value="ATPase_terminase-su_N"/>
</dbReference>
<dbReference type="SUPFAM" id="SSF46689">
    <property type="entry name" value="Homeodomain-like"/>
    <property type="match status" value="1"/>
</dbReference>
<evidence type="ECO:0000313" key="4">
    <source>
        <dbReference type="Proteomes" id="UP000501128"/>
    </source>
</evidence>
<dbReference type="Pfam" id="PF03811">
    <property type="entry name" value="Zn_ribbon_InsA"/>
    <property type="match status" value="1"/>
</dbReference>
<name>A0A7L5DS98_9BACT</name>
<organism evidence="3 4">
    <name type="scientific">Spirosoma rhododendri</name>
    <dbReference type="NCBI Taxonomy" id="2728024"/>
    <lineage>
        <taxon>Bacteria</taxon>
        <taxon>Pseudomonadati</taxon>
        <taxon>Bacteroidota</taxon>
        <taxon>Cytophagia</taxon>
        <taxon>Cytophagales</taxon>
        <taxon>Cytophagaceae</taxon>
        <taxon>Spirosoma</taxon>
    </lineage>
</organism>
<dbReference type="RefSeq" id="WP_169553402.1">
    <property type="nucleotide sequence ID" value="NZ_CP051677.1"/>
</dbReference>
<feature type="domain" description="Terminase ATPase subunit N-terminal" evidence="2">
    <location>
        <begin position="51"/>
        <end position="84"/>
    </location>
</feature>
<evidence type="ECO:0000313" key="3">
    <source>
        <dbReference type="EMBL" id="QJD81384.1"/>
    </source>
</evidence>
<dbReference type="Pfam" id="PF06056">
    <property type="entry name" value="Terminase_5"/>
    <property type="match status" value="1"/>
</dbReference>
<dbReference type="KEGG" id="srho:HH216_15280"/>
<evidence type="ECO:0000259" key="1">
    <source>
        <dbReference type="Pfam" id="PF03811"/>
    </source>
</evidence>